<feature type="region of interest" description="Disordered" evidence="1">
    <location>
        <begin position="1"/>
        <end position="34"/>
    </location>
</feature>
<dbReference type="EMBL" id="CDMY01000947">
    <property type="protein sequence ID" value="CEM37599.1"/>
    <property type="molecule type" value="Genomic_DNA"/>
</dbReference>
<feature type="compositionally biased region" description="Polar residues" evidence="1">
    <location>
        <begin position="554"/>
        <end position="564"/>
    </location>
</feature>
<dbReference type="Proteomes" id="UP000041254">
    <property type="component" value="Unassembled WGS sequence"/>
</dbReference>
<feature type="compositionally biased region" description="Low complexity" evidence="1">
    <location>
        <begin position="705"/>
        <end position="718"/>
    </location>
</feature>
<evidence type="ECO:0000313" key="2">
    <source>
        <dbReference type="EMBL" id="CEM37599.1"/>
    </source>
</evidence>
<proteinExistence type="predicted"/>
<feature type="compositionally biased region" description="Basic and acidic residues" evidence="1">
    <location>
        <begin position="783"/>
        <end position="799"/>
    </location>
</feature>
<feature type="compositionally biased region" description="Basic residues" evidence="1">
    <location>
        <begin position="757"/>
        <end position="782"/>
    </location>
</feature>
<feature type="compositionally biased region" description="Polar residues" evidence="1">
    <location>
        <begin position="1"/>
        <end position="15"/>
    </location>
</feature>
<feature type="compositionally biased region" description="Low complexity" evidence="1">
    <location>
        <begin position="259"/>
        <end position="277"/>
    </location>
</feature>
<evidence type="ECO:0000313" key="3">
    <source>
        <dbReference type="Proteomes" id="UP000041254"/>
    </source>
</evidence>
<sequence>MSNPGNDSRSSQSVSPRDAKSAERPDGKRQNGKRVWTWPENISVRAAGDEVCARLGVFVRYTPQKWGDDELREFLEKYFAAISPQTGVPVPKICASWCTKYNPIGTVGCFDEQARNYLLSVGEIPIKDIEDIVDRDKDSSIARLGDNNGDSMQFAPYRGQSRESKVCLFESSNCAEALRTDSEQLYTYLEYCRVNVTWPIGRSVDDVSDELLRSTLVVRVKNTPKKWDADSLRIYLRDYFYRFLCESGLPPPIIASVATPKPTTTPTDTPNSETSTAANTTTATTALIACHDDKSRDRLLSFKHIPLPSEWEDANRADGMGAFLRVEGWVEGSGAGGKVAKDWRDLMPPRFAVPAMVRAPVFAIDSKVTLARLDTVNKQRLCVTIKNIPDTWNAYQVDRFMEDYFTQLRRQYGFVPPRIRQTVKESPVRASTLCEDEVSRHRLLALRVLYLPDEELRHRNRKFPPFIVIEPYTDPDTVQATPPSQREEGELSQRHSGNGAGSSQESYACRHSREEGEEQEHREIAKLIDNGNGTEQTAKALADKDEDKDDNKKSGSSPKVSSNGDRVLVWPKKVAVRDVSDTHIRDRLCAILVNKPLGWDYLSVKQLLKSSLPTDIEIASVQAYRDKSFAVLACHDEASREKLLKLGRIPLSSETAGANERHGLATHAEFRPYSRDHVSSLAAPNKYTPNEHDDRDQRWYERLRPQQQQHQQQQRPSSGRGGSGRLFSPPSPPSPLARRRGSSRRSLSRSGSSRSPSRLRSRSRSLRRSRSRSRTPPKRRDTRGRGDRRSVTPLSDRRAVAVSGKGGSGGGGGDGNSPGFIGAKEAEQPYEEQLVAYLRTRQGPIRLVELDNAVPRPPNTKVDLYTFVRSKPHTFKLGGAGTIELAATKGSSNKENAPKQPRKRTADSGKPIDSGHTAKRGRGEGRETDQNHSNGNQDCVAKAQPNSVLANGYGRESGRVGELEREVAEWKKLADDRQKDIVKLTVKVEYLEQQLEKKENKIHELIAKGASASGGAVAAAVCNGVADVNAPAPSYTPPKTETT</sequence>
<feature type="region of interest" description="Disordered" evidence="1">
    <location>
        <begin position="704"/>
        <end position="827"/>
    </location>
</feature>
<feature type="compositionally biased region" description="Basic residues" evidence="1">
    <location>
        <begin position="737"/>
        <end position="747"/>
    </location>
</feature>
<feature type="region of interest" description="Disordered" evidence="1">
    <location>
        <begin position="473"/>
        <end position="564"/>
    </location>
</feature>
<feature type="compositionally biased region" description="Basic and acidic residues" evidence="1">
    <location>
        <begin position="921"/>
        <end position="930"/>
    </location>
</feature>
<dbReference type="VEuPathDB" id="CryptoDB:Vbra_19312"/>
<gene>
    <name evidence="2" type="ORF">Vbra_19312</name>
</gene>
<feature type="region of interest" description="Disordered" evidence="1">
    <location>
        <begin position="886"/>
        <end position="961"/>
    </location>
</feature>
<dbReference type="AlphaFoldDB" id="A0A0G4H240"/>
<accession>A0A0G4H240</accession>
<feature type="compositionally biased region" description="Basic and acidic residues" evidence="1">
    <location>
        <begin position="541"/>
        <end position="553"/>
    </location>
</feature>
<reference evidence="2 3" key="1">
    <citation type="submission" date="2014-11" db="EMBL/GenBank/DDBJ databases">
        <authorList>
            <person name="Zhu J."/>
            <person name="Qi W."/>
            <person name="Song R."/>
        </authorList>
    </citation>
    <scope>NUCLEOTIDE SEQUENCE [LARGE SCALE GENOMIC DNA]</scope>
</reference>
<feature type="compositionally biased region" description="Basic and acidic residues" evidence="1">
    <location>
        <begin position="511"/>
        <end position="526"/>
    </location>
</feature>
<feature type="region of interest" description="Disordered" evidence="1">
    <location>
        <begin position="256"/>
        <end position="277"/>
    </location>
</feature>
<keyword evidence="3" id="KW-1185">Reference proteome</keyword>
<feature type="compositionally biased region" description="Gly residues" evidence="1">
    <location>
        <begin position="804"/>
        <end position="816"/>
    </location>
</feature>
<organism evidence="2 3">
    <name type="scientific">Vitrella brassicaformis (strain CCMP3155)</name>
    <dbReference type="NCBI Taxonomy" id="1169540"/>
    <lineage>
        <taxon>Eukaryota</taxon>
        <taxon>Sar</taxon>
        <taxon>Alveolata</taxon>
        <taxon>Colpodellida</taxon>
        <taxon>Vitrellaceae</taxon>
        <taxon>Vitrella</taxon>
    </lineage>
</organism>
<protein>
    <submittedName>
        <fullName evidence="2">Uncharacterized protein</fullName>
    </submittedName>
</protein>
<evidence type="ECO:0000256" key="1">
    <source>
        <dbReference type="SAM" id="MobiDB-lite"/>
    </source>
</evidence>
<feature type="compositionally biased region" description="Basic and acidic residues" evidence="1">
    <location>
        <begin position="17"/>
        <end position="29"/>
    </location>
</feature>
<name>A0A0G4H240_VITBC</name>
<dbReference type="InParanoid" id="A0A0G4H240"/>